<feature type="domain" description="TadE-like" evidence="2">
    <location>
        <begin position="18"/>
        <end position="59"/>
    </location>
</feature>
<accession>A0A2T4VYF6</accession>
<organism evidence="3 4">
    <name type="scientific">Candidatus Liberibacter europaeus</name>
    <dbReference type="NCBI Taxonomy" id="744859"/>
    <lineage>
        <taxon>Bacteria</taxon>
        <taxon>Pseudomonadati</taxon>
        <taxon>Pseudomonadota</taxon>
        <taxon>Alphaproteobacteria</taxon>
        <taxon>Hyphomicrobiales</taxon>
        <taxon>Rhizobiaceae</taxon>
        <taxon>Liberibacter</taxon>
    </lineage>
</organism>
<gene>
    <name evidence="3" type="ORF">C4617_03145</name>
</gene>
<dbReference type="InterPro" id="IPR012495">
    <property type="entry name" value="TadE-like_dom"/>
</dbReference>
<name>A0A2T4VYF6_9HYPH</name>
<feature type="transmembrane region" description="Helical" evidence="1">
    <location>
        <begin position="20"/>
        <end position="39"/>
    </location>
</feature>
<dbReference type="Proteomes" id="UP000240811">
    <property type="component" value="Unassembled WGS sequence"/>
</dbReference>
<dbReference type="AlphaFoldDB" id="A0A2T4VYF6"/>
<reference evidence="4" key="1">
    <citation type="submission" date="2018-02" db="EMBL/GenBank/DDBJ databases">
        <title>Genome sequence of Candidatus Liberibacter europaeus.</title>
        <authorList>
            <person name="Frampton R.A."/>
            <person name="Thompson S.M."/>
            <person name="David C."/>
            <person name="Addison S.M."/>
            <person name="Smith G.R."/>
        </authorList>
    </citation>
    <scope>NUCLEOTIDE SEQUENCE [LARGE SCALE GENOMIC DNA]</scope>
</reference>
<proteinExistence type="predicted"/>
<evidence type="ECO:0000313" key="4">
    <source>
        <dbReference type="Proteomes" id="UP000240811"/>
    </source>
</evidence>
<keyword evidence="1" id="KW-0812">Transmembrane</keyword>
<comment type="caution">
    <text evidence="3">The sequence shown here is derived from an EMBL/GenBank/DDBJ whole genome shotgun (WGS) entry which is preliminary data.</text>
</comment>
<evidence type="ECO:0000256" key="1">
    <source>
        <dbReference type="SAM" id="Phobius"/>
    </source>
</evidence>
<keyword evidence="1" id="KW-0472">Membrane</keyword>
<keyword evidence="1" id="KW-1133">Transmembrane helix</keyword>
<protein>
    <recommendedName>
        <fullName evidence="2">TadE-like domain-containing protein</fullName>
    </recommendedName>
</protein>
<sequence length="192" mass="22207">MKNGLFKCIERSIMIREGSVAIEFAILVLPYFLVVFAILEICICFSAEQLFENAAYSISRQIRTGELNTKNTKMEQLRKNFCHEIRFLIFCSDEELRVPYDFYIDVKQIKSLKDIPVTIPRKGSNYDDEIDGNGFSFQPGGAGTYNYLRAFYHWPILTNLMVKYMSTVKHAGKRGDYLMVSTVVFKNEPFDS</sequence>
<evidence type="ECO:0000313" key="3">
    <source>
        <dbReference type="EMBL" id="PTL86809.1"/>
    </source>
</evidence>
<evidence type="ECO:0000259" key="2">
    <source>
        <dbReference type="Pfam" id="PF07811"/>
    </source>
</evidence>
<dbReference type="Pfam" id="PF07811">
    <property type="entry name" value="TadE"/>
    <property type="match status" value="1"/>
</dbReference>
<dbReference type="EMBL" id="PSQJ01000002">
    <property type="protein sequence ID" value="PTL86809.1"/>
    <property type="molecule type" value="Genomic_DNA"/>
</dbReference>